<evidence type="ECO:0000256" key="1">
    <source>
        <dbReference type="ARBA" id="ARBA00004123"/>
    </source>
</evidence>
<evidence type="ECO:0000313" key="5">
    <source>
        <dbReference type="EMBL" id="KAF2792097.1"/>
    </source>
</evidence>
<evidence type="ECO:0000256" key="3">
    <source>
        <dbReference type="ARBA" id="ARBA00023163"/>
    </source>
</evidence>
<dbReference type="EMBL" id="MU001986">
    <property type="protein sequence ID" value="KAF2792097.1"/>
    <property type="molecule type" value="Genomic_DNA"/>
</dbReference>
<dbReference type="GO" id="GO:0003713">
    <property type="term" value="F:transcription coactivator activity"/>
    <property type="evidence" value="ECO:0007669"/>
    <property type="project" value="TreeGrafter"/>
</dbReference>
<evidence type="ECO:0000256" key="2">
    <source>
        <dbReference type="ARBA" id="ARBA00023015"/>
    </source>
</evidence>
<comment type="subcellular location">
    <subcellularLocation>
        <location evidence="1">Nucleus</location>
    </subcellularLocation>
</comment>
<dbReference type="Proteomes" id="UP000799757">
    <property type="component" value="Unassembled WGS sequence"/>
</dbReference>
<evidence type="ECO:0000313" key="6">
    <source>
        <dbReference type="Proteomes" id="UP000799757"/>
    </source>
</evidence>
<keyword evidence="3" id="KW-0804">Transcription</keyword>
<keyword evidence="4" id="KW-0539">Nucleus</keyword>
<dbReference type="PANTHER" id="PTHR21277:SF5">
    <property type="entry name" value="TRANSCRIPTIONAL ADAPTER 1"/>
    <property type="match status" value="1"/>
</dbReference>
<gene>
    <name evidence="5" type="ORF">K505DRAFT_247454</name>
</gene>
<dbReference type="InterPro" id="IPR024738">
    <property type="entry name" value="Hfi1/Tada1"/>
</dbReference>
<name>A0A6A6X875_9PLEO</name>
<dbReference type="Pfam" id="PF12767">
    <property type="entry name" value="SAGA-Tad1"/>
    <property type="match status" value="1"/>
</dbReference>
<dbReference type="GO" id="GO:0006357">
    <property type="term" value="P:regulation of transcription by RNA polymerase II"/>
    <property type="evidence" value="ECO:0007669"/>
    <property type="project" value="TreeGrafter"/>
</dbReference>
<organism evidence="5 6">
    <name type="scientific">Melanomma pulvis-pyrius CBS 109.77</name>
    <dbReference type="NCBI Taxonomy" id="1314802"/>
    <lineage>
        <taxon>Eukaryota</taxon>
        <taxon>Fungi</taxon>
        <taxon>Dikarya</taxon>
        <taxon>Ascomycota</taxon>
        <taxon>Pezizomycotina</taxon>
        <taxon>Dothideomycetes</taxon>
        <taxon>Pleosporomycetidae</taxon>
        <taxon>Pleosporales</taxon>
        <taxon>Melanommataceae</taxon>
        <taxon>Melanomma</taxon>
    </lineage>
</organism>
<sequence>MAGTIRPDAISVSSNSMMKSMSSVPEINIKTERKMVAPRAPRIDVEPLYGAVKSAMGESEWGIYKGTLGAFMLGNLNQEELSFRLTPILNNSALENAHNAFMLAIYANIFRDAPEPGIASWVSSTDKPTTTAKTNTGDEAEKRLKHEVMQLSRRERKRLKTIHQGEAGGGGDPFTQLMQEYHDARRIKQPETGPASAGGYQKTNWDLEIRKRYTSALFAETHEFPTAHTIQTRMLPICYEAGLPSGHTADCADYMNIATETYIKEALTNFFQRVSSNGSSFVKTAEYKRKVEREEERIARGELGRGASGELPIEIEERRKRPPLCMEDLRLALELGDSYLGQVPLISGAITNARFLDAHGVEELAMETQGLGRSAVPAVNGVPTLGPAPIGLNMANTNGNANGNGGIANGYHFDLGDPMPVMDDDWNWNGGSVQELDGLDSVLDGCLAIGI</sequence>
<dbReference type="GO" id="GO:0005634">
    <property type="term" value="C:nucleus"/>
    <property type="evidence" value="ECO:0007669"/>
    <property type="project" value="UniProtKB-SubCell"/>
</dbReference>
<protein>
    <recommendedName>
        <fullName evidence="7">Transcriptional co-activator</fullName>
    </recommendedName>
</protein>
<keyword evidence="2" id="KW-0805">Transcription regulation</keyword>
<dbReference type="OrthoDB" id="10264870at2759"/>
<reference evidence="5" key="1">
    <citation type="journal article" date="2020" name="Stud. Mycol.">
        <title>101 Dothideomycetes genomes: a test case for predicting lifestyles and emergence of pathogens.</title>
        <authorList>
            <person name="Haridas S."/>
            <person name="Albert R."/>
            <person name="Binder M."/>
            <person name="Bloem J."/>
            <person name="Labutti K."/>
            <person name="Salamov A."/>
            <person name="Andreopoulos B."/>
            <person name="Baker S."/>
            <person name="Barry K."/>
            <person name="Bills G."/>
            <person name="Bluhm B."/>
            <person name="Cannon C."/>
            <person name="Castanera R."/>
            <person name="Culley D."/>
            <person name="Daum C."/>
            <person name="Ezra D."/>
            <person name="Gonzalez J."/>
            <person name="Henrissat B."/>
            <person name="Kuo A."/>
            <person name="Liang C."/>
            <person name="Lipzen A."/>
            <person name="Lutzoni F."/>
            <person name="Magnuson J."/>
            <person name="Mondo S."/>
            <person name="Nolan M."/>
            <person name="Ohm R."/>
            <person name="Pangilinan J."/>
            <person name="Park H.-J."/>
            <person name="Ramirez L."/>
            <person name="Alfaro M."/>
            <person name="Sun H."/>
            <person name="Tritt A."/>
            <person name="Yoshinaga Y."/>
            <person name="Zwiers L.-H."/>
            <person name="Turgeon B."/>
            <person name="Goodwin S."/>
            <person name="Spatafora J."/>
            <person name="Crous P."/>
            <person name="Grigoriev I."/>
        </authorList>
    </citation>
    <scope>NUCLEOTIDE SEQUENCE</scope>
    <source>
        <strain evidence="5">CBS 109.77</strain>
    </source>
</reference>
<dbReference type="AlphaFoldDB" id="A0A6A6X875"/>
<dbReference type="GO" id="GO:0000124">
    <property type="term" value="C:SAGA complex"/>
    <property type="evidence" value="ECO:0007669"/>
    <property type="project" value="TreeGrafter"/>
</dbReference>
<evidence type="ECO:0008006" key="7">
    <source>
        <dbReference type="Google" id="ProtNLM"/>
    </source>
</evidence>
<proteinExistence type="predicted"/>
<accession>A0A6A6X875</accession>
<keyword evidence="6" id="KW-1185">Reference proteome</keyword>
<evidence type="ECO:0000256" key="4">
    <source>
        <dbReference type="ARBA" id="ARBA00023242"/>
    </source>
</evidence>
<dbReference type="PANTHER" id="PTHR21277">
    <property type="entry name" value="TRANSCRIPTIONAL ADAPTER 1"/>
    <property type="match status" value="1"/>
</dbReference>